<comment type="caution">
    <text evidence="1">The sequence shown here is derived from an EMBL/GenBank/DDBJ whole genome shotgun (WGS) entry which is preliminary data.</text>
</comment>
<name>A0A132NIU8_9ACTN</name>
<dbReference type="Gene3D" id="3.40.50.1400">
    <property type="match status" value="1"/>
</dbReference>
<feature type="non-terminal residue" evidence="1">
    <location>
        <position position="227"/>
    </location>
</feature>
<proteinExistence type="predicted"/>
<sequence>MPGNAPPLVLAVPGASSPAATAVAKEIATLARASLSGVDIRIGFLGGDEPSLPTVLSSDDRGSPAIVVPLVPDPDPRVEGALRRAIADAGVSARLAPPLGPHPLLAEALHIRLSEAGLARADRMRLLALITAADGIVVATSGGEEAAKSAAVTGVLLAARLAVPVAAVALEGKRTIAEAAEQLRSVGARRLALAPSLIMPNPEAEKQLVEAAEEAGCEHAEPLRAHP</sequence>
<dbReference type="EMBL" id="JYIK01000675">
    <property type="protein sequence ID" value="KWX09943.1"/>
    <property type="molecule type" value="Genomic_DNA"/>
</dbReference>
<gene>
    <name evidence="1" type="ORF">TR74_06605</name>
</gene>
<dbReference type="Proteomes" id="UP000070598">
    <property type="component" value="Unassembled WGS sequence"/>
</dbReference>
<evidence type="ECO:0000313" key="1">
    <source>
        <dbReference type="EMBL" id="KWX09943.1"/>
    </source>
</evidence>
<dbReference type="RefSeq" id="WP_067420614.1">
    <property type="nucleotide sequence ID" value="NZ_JYIK01000675.1"/>
</dbReference>
<reference evidence="2" key="1">
    <citation type="submission" date="2015-02" db="EMBL/GenBank/DDBJ databases">
        <title>Physiological reanalysis, assessment of diazotrophy, and genome sequences of multiple isolates of Streptomyces thermoautotrophicus.</title>
        <authorList>
            <person name="MacKellar D.C."/>
            <person name="Lieber L."/>
            <person name="Norman J."/>
            <person name="Bolger A."/>
            <person name="Tobin C."/>
            <person name="Murray J.W."/>
            <person name="Friesen M."/>
            <person name="Prell J."/>
        </authorList>
    </citation>
    <scope>NUCLEOTIDE SEQUENCE [LARGE SCALE GENOMIC DNA]</scope>
    <source>
        <strain evidence="2">UBT1</strain>
    </source>
</reference>
<accession>A0A132NIU8</accession>
<evidence type="ECO:0008006" key="3">
    <source>
        <dbReference type="Google" id="ProtNLM"/>
    </source>
</evidence>
<protein>
    <recommendedName>
        <fullName evidence="3">Sirohydrochlorin ferrochelatase</fullName>
    </recommendedName>
</protein>
<organism evidence="1 2">
    <name type="scientific">Carbonactinospora thermoautotrophica</name>
    <dbReference type="NCBI Taxonomy" id="1469144"/>
    <lineage>
        <taxon>Bacteria</taxon>
        <taxon>Bacillati</taxon>
        <taxon>Actinomycetota</taxon>
        <taxon>Actinomycetes</taxon>
        <taxon>Kitasatosporales</taxon>
        <taxon>Carbonactinosporaceae</taxon>
        <taxon>Carbonactinospora</taxon>
    </lineage>
</organism>
<dbReference type="AlphaFoldDB" id="A0A132NIU8"/>
<evidence type="ECO:0000313" key="2">
    <source>
        <dbReference type="Proteomes" id="UP000070598"/>
    </source>
</evidence>
<dbReference type="SUPFAM" id="SSF53800">
    <property type="entry name" value="Chelatase"/>
    <property type="match status" value="1"/>
</dbReference>